<dbReference type="CDD" id="cd02883">
    <property type="entry name" value="NUDIX_Hydrolase"/>
    <property type="match status" value="1"/>
</dbReference>
<protein>
    <submittedName>
        <fullName evidence="4">NUDIX hydrolase</fullName>
    </submittedName>
</protein>
<keyword evidence="2 4" id="KW-0378">Hydrolase</keyword>
<sequence>MNEVKVVYGLVKNENDEILAVHNIKHDTWSLPGGSVEANETLREAVIREFYEETGFDVEVKNIVAINEGKILNHNNHALFITFNCKITGGNINNNSPKEISKIKWIKSNKIDNYITYYQSPIKDLFNYNAEYFYEGEFEI</sequence>
<dbReference type="Proteomes" id="UP000770161">
    <property type="component" value="Unassembled WGS sequence"/>
</dbReference>
<gene>
    <name evidence="4" type="ORF">KQ656_08605</name>
</gene>
<evidence type="ECO:0000313" key="5">
    <source>
        <dbReference type="Proteomes" id="UP000770161"/>
    </source>
</evidence>
<reference evidence="4 5" key="1">
    <citation type="submission" date="2021-06" db="EMBL/GenBank/DDBJ databases">
        <title>Staphylococcus lentus K169 genome sequencing.</title>
        <authorList>
            <person name="Sundareshan S."/>
            <person name="Akhila D.S."/>
            <person name="Prachi D."/>
            <person name="Sivakumar R."/>
            <person name="Rajendhran J."/>
            <person name="Isloor S."/>
            <person name="Hegde N.R."/>
        </authorList>
    </citation>
    <scope>NUCLEOTIDE SEQUENCE [LARGE SCALE GENOMIC DNA]</scope>
    <source>
        <strain evidence="4 5">K169</strain>
    </source>
</reference>
<dbReference type="PANTHER" id="PTHR43046">
    <property type="entry name" value="GDP-MANNOSE MANNOSYL HYDROLASE"/>
    <property type="match status" value="1"/>
</dbReference>
<dbReference type="GO" id="GO:0016787">
    <property type="term" value="F:hydrolase activity"/>
    <property type="evidence" value="ECO:0007669"/>
    <property type="project" value="UniProtKB-KW"/>
</dbReference>
<dbReference type="PANTHER" id="PTHR43046:SF14">
    <property type="entry name" value="MUTT_NUDIX FAMILY PROTEIN"/>
    <property type="match status" value="1"/>
</dbReference>
<name>A0ABS6GX57_MAMLE</name>
<dbReference type="InterPro" id="IPR000086">
    <property type="entry name" value="NUDIX_hydrolase_dom"/>
</dbReference>
<evidence type="ECO:0000256" key="1">
    <source>
        <dbReference type="ARBA" id="ARBA00001946"/>
    </source>
</evidence>
<dbReference type="RefSeq" id="WP_216683662.1">
    <property type="nucleotide sequence ID" value="NZ_CP120062.1"/>
</dbReference>
<accession>A0ABS6GX57</accession>
<evidence type="ECO:0000256" key="2">
    <source>
        <dbReference type="ARBA" id="ARBA00022801"/>
    </source>
</evidence>
<dbReference type="Pfam" id="PF00293">
    <property type="entry name" value="NUDIX"/>
    <property type="match status" value="1"/>
</dbReference>
<dbReference type="InterPro" id="IPR020084">
    <property type="entry name" value="NUDIX_hydrolase_CS"/>
</dbReference>
<proteinExistence type="predicted"/>
<evidence type="ECO:0000259" key="3">
    <source>
        <dbReference type="PROSITE" id="PS51462"/>
    </source>
</evidence>
<comment type="cofactor">
    <cofactor evidence="1">
        <name>Mg(2+)</name>
        <dbReference type="ChEBI" id="CHEBI:18420"/>
    </cofactor>
</comment>
<organism evidence="4 5">
    <name type="scientific">Mammaliicoccus lentus</name>
    <name type="common">Staphylococcus lentus</name>
    <dbReference type="NCBI Taxonomy" id="42858"/>
    <lineage>
        <taxon>Bacteria</taxon>
        <taxon>Bacillati</taxon>
        <taxon>Bacillota</taxon>
        <taxon>Bacilli</taxon>
        <taxon>Bacillales</taxon>
        <taxon>Staphylococcaceae</taxon>
        <taxon>Mammaliicoccus</taxon>
    </lineage>
</organism>
<feature type="domain" description="Nudix hydrolase" evidence="3">
    <location>
        <begin position="1"/>
        <end position="131"/>
    </location>
</feature>
<evidence type="ECO:0000313" key="4">
    <source>
        <dbReference type="EMBL" id="MBU6114017.1"/>
    </source>
</evidence>
<dbReference type="PROSITE" id="PS51462">
    <property type="entry name" value="NUDIX"/>
    <property type="match status" value="1"/>
</dbReference>
<comment type="caution">
    <text evidence="4">The sequence shown here is derived from an EMBL/GenBank/DDBJ whole genome shotgun (WGS) entry which is preliminary data.</text>
</comment>
<dbReference type="PROSITE" id="PS00893">
    <property type="entry name" value="NUDIX_BOX"/>
    <property type="match status" value="1"/>
</dbReference>
<dbReference type="EMBL" id="JAHLZN010000014">
    <property type="protein sequence ID" value="MBU6114017.1"/>
    <property type="molecule type" value="Genomic_DNA"/>
</dbReference>
<keyword evidence="5" id="KW-1185">Reference proteome</keyword>